<evidence type="ECO:0000256" key="1">
    <source>
        <dbReference type="ARBA" id="ARBA00022741"/>
    </source>
</evidence>
<reference evidence="4 5" key="1">
    <citation type="submission" date="2016-10" db="EMBL/GenBank/DDBJ databases">
        <authorList>
            <person name="de Groot N.N."/>
        </authorList>
    </citation>
    <scope>NUCLEOTIDE SEQUENCE [LARGE SCALE GENOMIC DNA]</scope>
    <source>
        <strain evidence="4 5">R-24608</strain>
    </source>
</reference>
<dbReference type="SUPFAM" id="SSF52540">
    <property type="entry name" value="P-loop containing nucleoside triphosphate hydrolases"/>
    <property type="match status" value="1"/>
</dbReference>
<proteinExistence type="predicted"/>
<evidence type="ECO:0000256" key="2">
    <source>
        <dbReference type="ARBA" id="ARBA00022840"/>
    </source>
</evidence>
<evidence type="ECO:0000313" key="4">
    <source>
        <dbReference type="EMBL" id="SFU53202.1"/>
    </source>
</evidence>
<dbReference type="AlphaFoldDB" id="A0A1I7GXQ7"/>
<dbReference type="GO" id="GO:0005524">
    <property type="term" value="F:ATP binding"/>
    <property type="evidence" value="ECO:0007669"/>
    <property type="project" value="UniProtKB-KW"/>
</dbReference>
<organism evidence="4 5">
    <name type="scientific">Paenacidovorax caeni</name>
    <dbReference type="NCBI Taxonomy" id="343013"/>
    <lineage>
        <taxon>Bacteria</taxon>
        <taxon>Pseudomonadati</taxon>
        <taxon>Pseudomonadota</taxon>
        <taxon>Betaproteobacteria</taxon>
        <taxon>Burkholderiales</taxon>
        <taxon>Comamonadaceae</taxon>
        <taxon>Paenacidovorax</taxon>
    </lineage>
</organism>
<sequence>MLLQMHDLAFAYPGCPLWAHWSHAWGPGVALVRGGDGAGKTTLLRLLAGQLAPTQGRLLLQGVDAAAQPEAYRRQVFWIDPRLPGLPAHDGQTPAQWLQSLPAHCPQWSDAALQAHVQGWSLAQHLDKPFHALSSGTQRKIFMATALASGAPLTLIDEPIAALDKPSIQYLQQALAQCAGAPARLVLVAHYESLPGVPWDAVADVPQ</sequence>
<dbReference type="OrthoDB" id="8772152at2"/>
<evidence type="ECO:0000313" key="5">
    <source>
        <dbReference type="Proteomes" id="UP000183656"/>
    </source>
</evidence>
<dbReference type="InterPro" id="IPR027417">
    <property type="entry name" value="P-loop_NTPase"/>
</dbReference>
<dbReference type="Gene3D" id="3.40.50.300">
    <property type="entry name" value="P-loop containing nucleotide triphosphate hydrolases"/>
    <property type="match status" value="1"/>
</dbReference>
<dbReference type="Pfam" id="PF00005">
    <property type="entry name" value="ABC_tran"/>
    <property type="match status" value="1"/>
</dbReference>
<keyword evidence="1" id="KW-0547">Nucleotide-binding</keyword>
<keyword evidence="2" id="KW-0067">ATP-binding</keyword>
<feature type="domain" description="ABC transporter" evidence="3">
    <location>
        <begin position="32"/>
        <end position="161"/>
    </location>
</feature>
<name>A0A1I7GXQ7_9BURK</name>
<accession>A0A1I7GXQ7</accession>
<dbReference type="GO" id="GO:0016887">
    <property type="term" value="F:ATP hydrolysis activity"/>
    <property type="evidence" value="ECO:0007669"/>
    <property type="project" value="InterPro"/>
</dbReference>
<dbReference type="STRING" id="343013.SAMN04489707_100787"/>
<dbReference type="EMBL" id="FPBX01000007">
    <property type="protein sequence ID" value="SFU53202.1"/>
    <property type="molecule type" value="Genomic_DNA"/>
</dbReference>
<dbReference type="PANTHER" id="PTHR43158">
    <property type="entry name" value="SKFA PEPTIDE EXPORT ATP-BINDING PROTEIN SKFE"/>
    <property type="match status" value="1"/>
</dbReference>
<evidence type="ECO:0000259" key="3">
    <source>
        <dbReference type="Pfam" id="PF00005"/>
    </source>
</evidence>
<dbReference type="InterPro" id="IPR003439">
    <property type="entry name" value="ABC_transporter-like_ATP-bd"/>
</dbReference>
<dbReference type="PANTHER" id="PTHR43158:SF2">
    <property type="entry name" value="SKFA PEPTIDE EXPORT ATP-BINDING PROTEIN SKFE"/>
    <property type="match status" value="1"/>
</dbReference>
<protein>
    <submittedName>
        <fullName evidence="4">ABC-type transport system involved in cytochrome c biogenesis, ATPase component</fullName>
    </submittedName>
</protein>
<keyword evidence="5" id="KW-1185">Reference proteome</keyword>
<dbReference type="Proteomes" id="UP000183656">
    <property type="component" value="Unassembled WGS sequence"/>
</dbReference>
<gene>
    <name evidence="4" type="ORF">SAMN04489707_100787</name>
</gene>